<sequence>MSDLQQHALNYYRQQQLPPGWADLLGVIVNGMMDNAGEQEGLAFLRHMGGQLAERYPLSAAVTVVDLEREINRVLSLFDWGCVDLRPYENRLEIYHLALPVSVNTSGSVRWRMAMAAVLQGLYSRWLREQGGVESVPLSCEETDNESTLLFRYQH</sequence>
<evidence type="ECO:0000313" key="1">
    <source>
        <dbReference type="EMBL" id="ATZ96350.1"/>
    </source>
</evidence>
<evidence type="ECO:0000313" key="2">
    <source>
        <dbReference type="Proteomes" id="UP000231901"/>
    </source>
</evidence>
<proteinExistence type="predicted"/>
<reference evidence="2" key="1">
    <citation type="journal article" date="2018" name="Genome Announc.">
        <title>Complete genome sequence of a Dickeya fangzhongdai type strain causing bleeding canker of pear tree trunks.</title>
        <authorList>
            <person name="Zhao Y."/>
            <person name="Tian Y."/>
            <person name="Li X."/>
            <person name="Hu B."/>
        </authorList>
    </citation>
    <scope>NUCLEOTIDE SEQUENCE [LARGE SCALE GENOMIC DNA]</scope>
    <source>
        <strain evidence="2">DSM 101947</strain>
    </source>
</reference>
<dbReference type="OrthoDB" id="6078279at2"/>
<dbReference type="KEGG" id="dfn:CVE23_21675"/>
<organism evidence="1 2">
    <name type="scientific">Dickeya fangzhongdai</name>
    <dbReference type="NCBI Taxonomy" id="1778540"/>
    <lineage>
        <taxon>Bacteria</taxon>
        <taxon>Pseudomonadati</taxon>
        <taxon>Pseudomonadota</taxon>
        <taxon>Gammaproteobacteria</taxon>
        <taxon>Enterobacterales</taxon>
        <taxon>Pectobacteriaceae</taxon>
        <taxon>Dickeya</taxon>
    </lineage>
</organism>
<gene>
    <name evidence="1" type="ORF">CVE23_21675</name>
</gene>
<dbReference type="EMBL" id="CP025003">
    <property type="protein sequence ID" value="ATZ96350.1"/>
    <property type="molecule type" value="Genomic_DNA"/>
</dbReference>
<dbReference type="InterPro" id="IPR022798">
    <property type="entry name" value="BcsD_bac"/>
</dbReference>
<dbReference type="RefSeq" id="WP_038917420.1">
    <property type="nucleotide sequence ID" value="NZ_BMJF01000007.1"/>
</dbReference>
<accession>A0A2K8QUC1</accession>
<dbReference type="Proteomes" id="UP000231901">
    <property type="component" value="Chromosome"/>
</dbReference>
<dbReference type="GeneID" id="66566932"/>
<dbReference type="GO" id="GO:0030244">
    <property type="term" value="P:cellulose biosynthetic process"/>
    <property type="evidence" value="ECO:0007669"/>
    <property type="project" value="InterPro"/>
</dbReference>
<protein>
    <submittedName>
        <fullName evidence="1">Cellulose synthase</fullName>
    </submittedName>
</protein>
<dbReference type="AlphaFoldDB" id="A0A2K8QUC1"/>
<name>A0A2K8QUC1_9GAMM</name>
<keyword evidence="2" id="KW-1185">Reference proteome</keyword>
<dbReference type="Pfam" id="PF03500">
    <property type="entry name" value="Cellsynth_D"/>
    <property type="match status" value="1"/>
</dbReference>
<dbReference type="InterPro" id="IPR038470">
    <property type="entry name" value="Cellsynth_D_sf"/>
</dbReference>
<dbReference type="Gene3D" id="3.30.70.2590">
    <property type="match status" value="1"/>
</dbReference>